<proteinExistence type="predicted"/>
<evidence type="ECO:0000313" key="3">
    <source>
        <dbReference type="Proteomes" id="UP000315636"/>
    </source>
</evidence>
<keyword evidence="1" id="KW-0472">Membrane</keyword>
<evidence type="ECO:0000313" key="2">
    <source>
        <dbReference type="EMBL" id="SMO74647.1"/>
    </source>
</evidence>
<accession>A0A521DSG5</accession>
<keyword evidence="1" id="KW-0812">Transmembrane</keyword>
<dbReference type="AlphaFoldDB" id="A0A521DSG5"/>
<feature type="transmembrane region" description="Helical" evidence="1">
    <location>
        <begin position="71"/>
        <end position="91"/>
    </location>
</feature>
<keyword evidence="3" id="KW-1185">Reference proteome</keyword>
<dbReference type="EMBL" id="FXTI01000006">
    <property type="protein sequence ID" value="SMO74647.1"/>
    <property type="molecule type" value="Genomic_DNA"/>
</dbReference>
<protein>
    <submittedName>
        <fullName evidence="2">Uncharacterized protein</fullName>
    </submittedName>
</protein>
<sequence length="92" mass="10758">MYLIRWSFFFVFATLSLLWLMGSLGWYEPYSWQYTIRVAGGIYFLLALAMSGVMSIPSIRRKNNHTPGSRVDWSFIFIVVTISLFGVSLWFE</sequence>
<gene>
    <name evidence="2" type="ORF">SAMN06264849_106213</name>
</gene>
<evidence type="ECO:0000256" key="1">
    <source>
        <dbReference type="SAM" id="Phobius"/>
    </source>
</evidence>
<organism evidence="2 3">
    <name type="scientific">Melghirimyces algeriensis</name>
    <dbReference type="NCBI Taxonomy" id="910412"/>
    <lineage>
        <taxon>Bacteria</taxon>
        <taxon>Bacillati</taxon>
        <taxon>Bacillota</taxon>
        <taxon>Bacilli</taxon>
        <taxon>Bacillales</taxon>
        <taxon>Thermoactinomycetaceae</taxon>
        <taxon>Melghirimyces</taxon>
    </lineage>
</organism>
<reference evidence="2 3" key="1">
    <citation type="submission" date="2017-05" db="EMBL/GenBank/DDBJ databases">
        <authorList>
            <person name="Varghese N."/>
            <person name="Submissions S."/>
        </authorList>
    </citation>
    <scope>NUCLEOTIDE SEQUENCE [LARGE SCALE GENOMIC DNA]</scope>
    <source>
        <strain evidence="2 3">DSM 45474</strain>
    </source>
</reference>
<feature type="transmembrane region" description="Helical" evidence="1">
    <location>
        <begin position="41"/>
        <end position="59"/>
    </location>
</feature>
<keyword evidence="1" id="KW-1133">Transmembrane helix</keyword>
<dbReference type="RefSeq" id="WP_142505785.1">
    <property type="nucleotide sequence ID" value="NZ_FXTI01000006.1"/>
</dbReference>
<dbReference type="Proteomes" id="UP000315636">
    <property type="component" value="Unassembled WGS sequence"/>
</dbReference>
<name>A0A521DSG5_9BACL</name>
<dbReference type="OrthoDB" id="2990064at2"/>